<comment type="caution">
    <text evidence="1">The sequence shown here is derived from an EMBL/GenBank/DDBJ whole genome shotgun (WGS) entry which is preliminary data.</text>
</comment>
<organism evidence="1 2">
    <name type="scientific">Coptis chinensis</name>
    <dbReference type="NCBI Taxonomy" id="261450"/>
    <lineage>
        <taxon>Eukaryota</taxon>
        <taxon>Viridiplantae</taxon>
        <taxon>Streptophyta</taxon>
        <taxon>Embryophyta</taxon>
        <taxon>Tracheophyta</taxon>
        <taxon>Spermatophyta</taxon>
        <taxon>Magnoliopsida</taxon>
        <taxon>Ranunculales</taxon>
        <taxon>Ranunculaceae</taxon>
        <taxon>Coptidoideae</taxon>
        <taxon>Coptis</taxon>
    </lineage>
</organism>
<dbReference type="InterPro" id="IPR036322">
    <property type="entry name" value="WD40_repeat_dom_sf"/>
</dbReference>
<dbReference type="SUPFAM" id="SSF50978">
    <property type="entry name" value="WD40 repeat-like"/>
    <property type="match status" value="1"/>
</dbReference>
<proteinExistence type="predicted"/>
<keyword evidence="2" id="KW-1185">Reference proteome</keyword>
<protein>
    <submittedName>
        <fullName evidence="1">Uncharacterized protein</fullName>
    </submittedName>
</protein>
<dbReference type="EMBL" id="JADFTS010000008">
    <property type="protein sequence ID" value="KAF9594885.1"/>
    <property type="molecule type" value="Genomic_DNA"/>
</dbReference>
<name>A0A835H9H8_9MAGN</name>
<dbReference type="AlphaFoldDB" id="A0A835H9H8"/>
<accession>A0A835H9H8</accession>
<dbReference type="InterPro" id="IPR015943">
    <property type="entry name" value="WD40/YVTN_repeat-like_dom_sf"/>
</dbReference>
<dbReference type="Proteomes" id="UP000631114">
    <property type="component" value="Unassembled WGS sequence"/>
</dbReference>
<evidence type="ECO:0000313" key="2">
    <source>
        <dbReference type="Proteomes" id="UP000631114"/>
    </source>
</evidence>
<dbReference type="Gene3D" id="2.130.10.10">
    <property type="entry name" value="YVTN repeat-like/Quinoprotein amine dehydrogenase"/>
    <property type="match status" value="1"/>
</dbReference>
<reference evidence="1 2" key="1">
    <citation type="submission" date="2020-10" db="EMBL/GenBank/DDBJ databases">
        <title>The Coptis chinensis genome and diversification of protoberbering-type alkaloids.</title>
        <authorList>
            <person name="Wang B."/>
            <person name="Shu S."/>
            <person name="Song C."/>
            <person name="Liu Y."/>
        </authorList>
    </citation>
    <scope>NUCLEOTIDE SEQUENCE [LARGE SCALE GENOMIC DNA]</scope>
    <source>
        <strain evidence="1">HL-2020</strain>
        <tissue evidence="1">Leaf</tissue>
    </source>
</reference>
<gene>
    <name evidence="1" type="ORF">IFM89_035046</name>
</gene>
<evidence type="ECO:0000313" key="1">
    <source>
        <dbReference type="EMBL" id="KAF9594885.1"/>
    </source>
</evidence>
<dbReference type="OrthoDB" id="1932312at2759"/>
<feature type="non-terminal residue" evidence="1">
    <location>
        <position position="89"/>
    </location>
</feature>
<sequence>SHHTSFSSSLSDYDRLLRKVEPAYSFVGMHYIFDTCKSSVTVLKFGRMSSDLLAYGASDGTLTVCSISQPPSIVKELRGHSKDATSCTK</sequence>